<dbReference type="STRING" id="1116229.S3DHY4"/>
<dbReference type="InterPro" id="IPR056542">
    <property type="entry name" value="Ig-like_POM152_1st"/>
</dbReference>
<dbReference type="GO" id="GO:0006999">
    <property type="term" value="P:nuclear pore organization"/>
    <property type="evidence" value="ECO:0007669"/>
    <property type="project" value="TreeGrafter"/>
</dbReference>
<evidence type="ECO:0000313" key="7">
    <source>
        <dbReference type="EMBL" id="EPE31651.1"/>
    </source>
</evidence>
<feature type="domain" description="Nucleoporin POM152 Ig-like" evidence="4">
    <location>
        <begin position="450"/>
        <end position="554"/>
    </location>
</feature>
<evidence type="ECO:0000256" key="1">
    <source>
        <dbReference type="SAM" id="MobiDB-lite"/>
    </source>
</evidence>
<dbReference type="Pfam" id="PF24097">
    <property type="entry name" value="TMD_POM152"/>
    <property type="match status" value="1"/>
</dbReference>
<dbReference type="GO" id="GO:0070762">
    <property type="term" value="C:nuclear pore transmembrane ring"/>
    <property type="evidence" value="ECO:0007669"/>
    <property type="project" value="TreeGrafter"/>
</dbReference>
<sequence>MNGTPRLRSAFPSTPGSAQQGGTTRRVGSPSNGSSGGVHRSSPLPSIPQVQSSISSTPTSVPLIPITLVDAPTQRMYTAAVYGLLIVWRFYDWWTLVEAETTSLPLFGKWFLIDCAFLYGVPMLRIPWLEWSDSTAAVACLVHQVLNWMLMFRIPLPIEGWLMFFMKSIFDKEMSISENSVRPASILHNASLIMGRQIINILPEGSVTMNPDQFSFCIGDGHPSIAIPLRFNQTRPQHIELLRVDFDTNVNETITLTKKEMKKPLVVEEGVTIINYITKKPGLYRLQKVVDRSKSEVLRRMSDTLVLACPKGRVKSSASNKCIGDLSDLTMEIEGTPPLKVVYSRTANADKSVHHFQSIQPENFESPLLGNTRSGTLVVAGNQDVSWGRSQKISVPLNESMIPSGRWLYSIDEIHDAMGNVANFSSGADDGEHHYPKGVHLEQDFTVHERPVARLVNCDSRTPLKVPTGRATQLPVQYMTRGRTPDETSHTITWKFTPLDSLTKSGDHGDDYIEESYLAKTAHNIPTIRQPGLYTLTSVKSQFCEGEVKEPASCLLLNPPEPQLSISSENINDKCAGKPIGLLVDLDLIGTPPFVVRYDVITGSGTKSEIVNVKGVRQQLELKPRDAGHFKYRFTSIDDDVYKAHTLGGSEYVLEQDVKPPASASLRKSPENIDACIEEPVELHVDLFGERPFSLEYELVHNGKRERFKKANIETDFFTIKTNPLLAGGEYSLALTSVQDKTGCKIFLNSDVKFNVRRQRPKASFGLLDGKFKTIEVEGQSVQLPLRLTGRPPYTVSYRNLDDSPDRILTKTAKLANDYILADRRGKYEIVDVSDDKCPGTVNQQASTFEIDWIARPQIKVADTSVLTSAGDRWVKREVCEGDIDGTPPYAVKYQQRHKPESGSGSIINKEFEAALGLATISMETSKAGKYEYRFSEISDALYDHDSKKHTPLILEQKVNRKPSAHFIKPGQSYKYCKEDLAGDEVIPIRLEGVPPFSLEVEIKHQSSARPETVKFANIETHQYDFKIPHSKLSLGIHQVSVRKVRDSRGCQQKTEYGAPHVQVQVYDVPTIHPQESRTDYCVGERISYSLSGQPPFEIFYTFNGVSRKAKSQSTTFRRIAEKPGNFTITGVSDKASECKARTNISKLIHQMPSVRISKGREMEIDIHEGGHADLVFEFTGTPPFEFTYTRSTNVRKGQRSQVLETRRDVSDEFSKTVVSSLEGTYEVVAIKDRYCSFSTQGGEGGGKGHKLLQF</sequence>
<dbReference type="EMBL" id="KE145361">
    <property type="protein sequence ID" value="EPE31651.1"/>
    <property type="molecule type" value="Genomic_DNA"/>
</dbReference>
<dbReference type="GeneID" id="19471448"/>
<dbReference type="Pfam" id="PF24527">
    <property type="entry name" value="Ig-like_Pom152_9"/>
    <property type="match status" value="1"/>
</dbReference>
<evidence type="ECO:0000313" key="8">
    <source>
        <dbReference type="Proteomes" id="UP000016922"/>
    </source>
</evidence>
<evidence type="ECO:0000259" key="4">
    <source>
        <dbReference type="Pfam" id="PF24312"/>
    </source>
</evidence>
<feature type="compositionally biased region" description="Low complexity" evidence="1">
    <location>
        <begin position="41"/>
        <end position="58"/>
    </location>
</feature>
<keyword evidence="8" id="KW-1185">Reference proteome</keyword>
<feature type="domain" description="Nucleoporin POM152 N-terminal transmembrane" evidence="3">
    <location>
        <begin position="70"/>
        <end position="155"/>
    </location>
</feature>
<dbReference type="InterPro" id="IPR056541">
    <property type="entry name" value="Ig-like_POM152"/>
</dbReference>
<dbReference type="OMA" id="DRSNCKR"/>
<evidence type="ECO:0000259" key="5">
    <source>
        <dbReference type="Pfam" id="PF24519"/>
    </source>
</evidence>
<evidence type="ECO:0000259" key="6">
    <source>
        <dbReference type="Pfam" id="PF24527"/>
    </source>
</evidence>
<feature type="compositionally biased region" description="Polar residues" evidence="1">
    <location>
        <begin position="11"/>
        <end position="23"/>
    </location>
</feature>
<dbReference type="PANTHER" id="PTHR28206">
    <property type="entry name" value="NUCLEOPORIN POM152"/>
    <property type="match status" value="1"/>
</dbReference>
<dbReference type="RefSeq" id="XP_008081380.1">
    <property type="nucleotide sequence ID" value="XM_008083189.1"/>
</dbReference>
<proteinExistence type="predicted"/>
<dbReference type="InterPro" id="IPR056544">
    <property type="entry name" value="Ig_POM152"/>
</dbReference>
<dbReference type="KEGG" id="glz:GLAREA_12407"/>
<dbReference type="eggNOG" id="ENOG502QQ5B">
    <property type="taxonomic scope" value="Eukaryota"/>
</dbReference>
<dbReference type="OrthoDB" id="5529162at2759"/>
<dbReference type="Proteomes" id="UP000016922">
    <property type="component" value="Unassembled WGS sequence"/>
</dbReference>
<evidence type="ECO:0008006" key="9">
    <source>
        <dbReference type="Google" id="ProtNLM"/>
    </source>
</evidence>
<dbReference type="Pfam" id="PF23664">
    <property type="entry name" value="Ig_Pom152"/>
    <property type="match status" value="2"/>
</dbReference>
<dbReference type="InterPro" id="IPR056543">
    <property type="entry name" value="Ig-like_POM152_9th"/>
</dbReference>
<dbReference type="Pfam" id="PF24519">
    <property type="entry name" value="Ig-like_Pom152_1"/>
    <property type="match status" value="1"/>
</dbReference>
<dbReference type="GO" id="GO:0017056">
    <property type="term" value="F:structural constituent of nuclear pore"/>
    <property type="evidence" value="ECO:0007669"/>
    <property type="project" value="InterPro"/>
</dbReference>
<feature type="domain" description="Nucleoporin POM152 ninth Ig-like" evidence="6">
    <location>
        <begin position="1070"/>
        <end position="1148"/>
    </location>
</feature>
<dbReference type="GO" id="GO:0006606">
    <property type="term" value="P:protein import into nucleus"/>
    <property type="evidence" value="ECO:0007669"/>
    <property type="project" value="TreeGrafter"/>
</dbReference>
<feature type="domain" description="Nucleoporin POM152 Ig-like" evidence="4">
    <location>
        <begin position="760"/>
        <end position="848"/>
    </location>
</feature>
<reference evidence="7 8" key="1">
    <citation type="journal article" date="2013" name="BMC Genomics">
        <title>Genomics-driven discovery of the pneumocandin biosynthetic gene cluster in the fungus Glarea lozoyensis.</title>
        <authorList>
            <person name="Chen L."/>
            <person name="Yue Q."/>
            <person name="Zhang X."/>
            <person name="Xiang M."/>
            <person name="Wang C."/>
            <person name="Li S."/>
            <person name="Che Y."/>
            <person name="Ortiz-Lopez F.J."/>
            <person name="Bills G.F."/>
            <person name="Liu X."/>
            <person name="An Z."/>
        </authorList>
    </citation>
    <scope>NUCLEOTIDE SEQUENCE [LARGE SCALE GENOMIC DNA]</scope>
    <source>
        <strain evidence="8">ATCC 20868 / MF5171</strain>
    </source>
</reference>
<dbReference type="AlphaFoldDB" id="S3DHY4"/>
<dbReference type="HOGENOM" id="CLU_002415_0_0_1"/>
<protein>
    <recommendedName>
        <fullName evidence="9">Nucleoporin Pom152</fullName>
    </recommendedName>
</protein>
<feature type="domain" description="Nucleoporin POM152 immunoglobulin-like" evidence="2">
    <location>
        <begin position="558"/>
        <end position="660"/>
    </location>
</feature>
<dbReference type="InterPro" id="IPR056540">
    <property type="entry name" value="TMD_POM152"/>
</dbReference>
<name>S3DHY4_GLAL2</name>
<feature type="domain" description="Nucleoporin POM152 first Ig-like" evidence="5">
    <location>
        <begin position="206"/>
        <end position="306"/>
    </location>
</feature>
<evidence type="ECO:0000259" key="3">
    <source>
        <dbReference type="Pfam" id="PF24097"/>
    </source>
</evidence>
<evidence type="ECO:0000259" key="2">
    <source>
        <dbReference type="Pfam" id="PF23664"/>
    </source>
</evidence>
<organism evidence="7 8">
    <name type="scientific">Glarea lozoyensis (strain ATCC 20868 / MF5171)</name>
    <dbReference type="NCBI Taxonomy" id="1116229"/>
    <lineage>
        <taxon>Eukaryota</taxon>
        <taxon>Fungi</taxon>
        <taxon>Dikarya</taxon>
        <taxon>Ascomycota</taxon>
        <taxon>Pezizomycotina</taxon>
        <taxon>Leotiomycetes</taxon>
        <taxon>Helotiales</taxon>
        <taxon>Helotiaceae</taxon>
        <taxon>Glarea</taxon>
    </lineage>
</organism>
<feature type="region of interest" description="Disordered" evidence="1">
    <location>
        <begin position="1"/>
        <end position="58"/>
    </location>
</feature>
<dbReference type="PANTHER" id="PTHR28206:SF1">
    <property type="entry name" value="NUCLEOPORIN POM152"/>
    <property type="match status" value="1"/>
</dbReference>
<dbReference type="Pfam" id="PF24312">
    <property type="entry name" value="Ig-like_POM152"/>
    <property type="match status" value="3"/>
</dbReference>
<accession>S3DHY4</accession>
<feature type="domain" description="Nucleoporin POM152 immunoglobulin-like" evidence="2">
    <location>
        <begin position="883"/>
        <end position="961"/>
    </location>
</feature>
<feature type="domain" description="Nucleoporin POM152 Ig-like" evidence="4">
    <location>
        <begin position="1153"/>
        <end position="1238"/>
    </location>
</feature>
<gene>
    <name evidence="7" type="ORF">GLAREA_12407</name>
</gene>
<dbReference type="InterPro" id="IPR037701">
    <property type="entry name" value="Pom152"/>
</dbReference>